<feature type="compositionally biased region" description="Polar residues" evidence="1">
    <location>
        <begin position="553"/>
        <end position="574"/>
    </location>
</feature>
<feature type="compositionally biased region" description="Low complexity" evidence="1">
    <location>
        <begin position="793"/>
        <end position="803"/>
    </location>
</feature>
<keyword evidence="4" id="KW-1185">Reference proteome</keyword>
<proteinExistence type="predicted"/>
<dbReference type="EMBL" id="MNUE01000034">
    <property type="protein sequence ID" value="OJD32988.1"/>
    <property type="molecule type" value="Genomic_DNA"/>
</dbReference>
<organism evidence="3 4">
    <name type="scientific">Diplodia corticola</name>
    <dbReference type="NCBI Taxonomy" id="236234"/>
    <lineage>
        <taxon>Eukaryota</taxon>
        <taxon>Fungi</taxon>
        <taxon>Dikarya</taxon>
        <taxon>Ascomycota</taxon>
        <taxon>Pezizomycotina</taxon>
        <taxon>Dothideomycetes</taxon>
        <taxon>Dothideomycetes incertae sedis</taxon>
        <taxon>Botryosphaeriales</taxon>
        <taxon>Botryosphaeriaceae</taxon>
        <taxon>Diplodia</taxon>
    </lineage>
</organism>
<dbReference type="InterPro" id="IPR001357">
    <property type="entry name" value="BRCT_dom"/>
</dbReference>
<dbReference type="Proteomes" id="UP000183809">
    <property type="component" value="Unassembled WGS sequence"/>
</dbReference>
<feature type="compositionally biased region" description="Low complexity" evidence="1">
    <location>
        <begin position="495"/>
        <end position="505"/>
    </location>
</feature>
<feature type="compositionally biased region" description="Polar residues" evidence="1">
    <location>
        <begin position="1244"/>
        <end position="1254"/>
    </location>
</feature>
<feature type="compositionally biased region" description="Basic and acidic residues" evidence="1">
    <location>
        <begin position="711"/>
        <end position="726"/>
    </location>
</feature>
<evidence type="ECO:0000259" key="2">
    <source>
        <dbReference type="PROSITE" id="PS50172"/>
    </source>
</evidence>
<protein>
    <submittedName>
        <fullName evidence="3">Dna damage repair protein</fullName>
    </submittedName>
</protein>
<dbReference type="STRING" id="236234.A0A1J9RYV2"/>
<dbReference type="Gene3D" id="2.30.30.140">
    <property type="match status" value="1"/>
</dbReference>
<feature type="compositionally biased region" description="Polar residues" evidence="1">
    <location>
        <begin position="1049"/>
        <end position="1063"/>
    </location>
</feature>
<feature type="compositionally biased region" description="Polar residues" evidence="1">
    <location>
        <begin position="815"/>
        <end position="860"/>
    </location>
</feature>
<sequence length="1660" mass="179365">MEEDEDTLNTQRIAEIRMLTSSPATLALAPPDASRLPDLSAPAPANHKPPIAAIAIDHDHHPHSSGLHDCSRTTSPSSPPGACDPQPKDSCTARHYRHPRRSPALNAHPIPHLTPYRSAPLATTATALLDATHYTPLRMFNSFSGFEGDTQPIDSQLYRDHSAGLHAMIAHKVAPGVADNADQTQEDAEQATYVDGHAGHVDLLSDWRSPEKKRDAAESQMSFDGPADDMDADELSLEAPTQLDAIAQPRFAQPETPATTGKKRNRLGEVLSSATRTPGSAINPNMFNNGTGAPIFSMSQVFNHTQGNNSSPQLDARHSDPVFQRPSPNLHMRFSSDAAATLSSPTKTYHSPFSRAATEPRDTYTSMKESQEARDRQRMAAMEAELEQLKSEGWDEFEDEDAHQQRKNDRARVVAQIQMLKDRLKDSSPATMKNPALTRSDTALFTPARYTIKQKNVVEISDDGEDSDSEDELASDPPTVQKPSQPNGVQVPMTSSRPRSSGRSGQVRDTGSPLATHDISSSQISARKSQSHVNQTFKRLLEGGEEVAVADSQPHNSQIQEDSNPMPNHLPDTSSLDVRIAQSQYSVMTDGKRAEVDAHISKTLKTSSIPQPPANTSQMIRAIDDSGYAEEAEKEIPSSPPVFQPADEKDEGDRESHEDRDGLDVNDDYDKPDCTQMEEDGEGPDYMDSSSKGSEQGDDEDEVATIVSRVGEGHDEDHEDNLKVDEVVMVQQEEEVHKVPDAREKDEGNIGQEEPNTAGTSPRSKKTVETQNTIPDTDPFDEGPISSPQQESADPNAANADPAQETERDAAQDTARATVQQGEQNNATSNATDSRMTNYNSTTQLHLSTPASPRKSQQSNPMPSSQRTPRSSRPVRRLTDIAADLSQRDEPLEELDDAMDILNDEDKEFTKVMSLSRPNHGGSPFRPAKRLKTYGHRALRESPKKANRPPSVSPTPENGKVIQEEERNENEQADEDEMVFTKPAVLKKGTLARPAAKSPSKKRLPKDAIAASTEPKSDRKNDTATERLRARSKKASKLKSAKAADSSNDKGNQNGTPQKSVVSEYQEHHDGPSASRQESAEEILAVPTQVVAPTRVFALFKDLKSAYHPATCLGLSLDGPQYRIRFDDGTVVNVEKMHVRSCDLKDGDVVKVDFPNMRKNSYIVRGFKDILSAEQIEEASTPETYTPTDVHGAKTVVLQVKQQNNVGETVEVPLTYLYITNSMWIHFNDRTFAHPSESLEINARPQTPSTNMSAPGTPASGKTRRTVLPTPGGSVQRPVTAAPATLASDLFSGMAFALTLHGPDDERNSITKLILENGGRILDPGFETLFSSNATSAASPTKTPLTTSKASKATSATKKKAPAHSSDSVPATLTLTAQASTLGFVALISDKHSRRAKYMQALALGLPCLSYHWLVDCLSARTLRPWHLYLLPAGESAFLSGAVRSRVFPFPPASASSSHPYGLPAGAADAADADARLEAVLARRQRLLDGKNVLLVLTKTERGRAYRFLTSAMGARRVAWCREVGEARRRLESGEEWDWVYVDGAEEQLVSCLPGSAAAAAAAPAAAAGAVGAGKKRKRGGAGGAGGAAAASGPGAASFASAVSERTAGGSGVASFADGVGAERERETGGVKEVEVGGRKVKIVGDEFVIQSLILGALIE</sequence>
<dbReference type="OrthoDB" id="129353at2759"/>
<comment type="caution">
    <text evidence="3">The sequence shown here is derived from an EMBL/GenBank/DDBJ whole genome shotgun (WGS) entry which is preliminary data.</text>
</comment>
<feature type="compositionally biased region" description="Low complexity" evidence="1">
    <location>
        <begin position="861"/>
        <end position="872"/>
    </location>
</feature>
<feature type="region of interest" description="Disordered" evidence="1">
    <location>
        <begin position="1333"/>
        <end position="1368"/>
    </location>
</feature>
<feature type="compositionally biased region" description="Basic and acidic residues" evidence="1">
    <location>
        <begin position="651"/>
        <end position="673"/>
    </location>
</feature>
<dbReference type="GeneID" id="31014957"/>
<feature type="compositionally biased region" description="Basic residues" evidence="1">
    <location>
        <begin position="1030"/>
        <end position="1040"/>
    </location>
</feature>
<dbReference type="Pfam" id="PF18115">
    <property type="entry name" value="Tudor_3"/>
    <property type="match status" value="1"/>
</dbReference>
<feature type="compositionally biased region" description="Basic residues" evidence="1">
    <location>
        <begin position="927"/>
        <end position="937"/>
    </location>
</feature>
<feature type="region of interest" description="Disordered" evidence="1">
    <location>
        <begin position="603"/>
        <end position="1081"/>
    </location>
</feature>
<dbReference type="Pfam" id="PF00533">
    <property type="entry name" value="BRCT"/>
    <property type="match status" value="1"/>
</dbReference>
<dbReference type="InterPro" id="IPR047249">
    <property type="entry name" value="BRCT_p53bp1-like_rpt1"/>
</dbReference>
<gene>
    <name evidence="3" type="ORF">BKCO1_3400075</name>
</gene>
<feature type="compositionally biased region" description="Polar residues" evidence="1">
    <location>
        <begin position="481"/>
        <end position="494"/>
    </location>
</feature>
<dbReference type="CDD" id="cd17745">
    <property type="entry name" value="BRCT_p53bp1_rpt1"/>
    <property type="match status" value="1"/>
</dbReference>
<dbReference type="SUPFAM" id="SSF52113">
    <property type="entry name" value="BRCT domain"/>
    <property type="match status" value="1"/>
</dbReference>
<dbReference type="InterPro" id="IPR036420">
    <property type="entry name" value="BRCT_dom_sf"/>
</dbReference>
<feature type="compositionally biased region" description="Acidic residues" evidence="1">
    <location>
        <begin position="966"/>
        <end position="978"/>
    </location>
</feature>
<dbReference type="PANTHER" id="PTHR48125:SF10">
    <property type="entry name" value="OS12G0136300 PROTEIN"/>
    <property type="match status" value="1"/>
</dbReference>
<feature type="region of interest" description="Disordered" evidence="1">
    <location>
        <begin position="456"/>
        <end position="574"/>
    </location>
</feature>
<dbReference type="InterPro" id="IPR041297">
    <property type="entry name" value="Crb2_Tudor"/>
</dbReference>
<evidence type="ECO:0000313" key="3">
    <source>
        <dbReference type="EMBL" id="OJD32988.1"/>
    </source>
</evidence>
<feature type="compositionally biased region" description="Basic and acidic residues" evidence="1">
    <location>
        <begin position="1015"/>
        <end position="1029"/>
    </location>
</feature>
<reference evidence="3 4" key="1">
    <citation type="submission" date="2016-10" db="EMBL/GenBank/DDBJ databases">
        <title>Proteomics and genomics reveal pathogen-plant mechanisms compatible with a hemibiotrophic lifestyle of Diplodia corticola.</title>
        <authorList>
            <person name="Fernandes I."/>
            <person name="De Jonge R."/>
            <person name="Van De Peer Y."/>
            <person name="Devreese B."/>
            <person name="Alves A."/>
            <person name="Esteves A.C."/>
        </authorList>
    </citation>
    <scope>NUCLEOTIDE SEQUENCE [LARGE SCALE GENOMIC DNA]</scope>
    <source>
        <strain evidence="3 4">CBS 112549</strain>
    </source>
</reference>
<feature type="compositionally biased region" description="Low complexity" evidence="1">
    <location>
        <begin position="1333"/>
        <end position="1356"/>
    </location>
</feature>
<feature type="compositionally biased region" description="Low complexity" evidence="1">
    <location>
        <begin position="519"/>
        <end position="528"/>
    </location>
</feature>
<feature type="compositionally biased region" description="Polar residues" evidence="1">
    <location>
        <begin position="341"/>
        <end position="351"/>
    </location>
</feature>
<evidence type="ECO:0000313" key="4">
    <source>
        <dbReference type="Proteomes" id="UP000183809"/>
    </source>
</evidence>
<feature type="compositionally biased region" description="Acidic residues" evidence="1">
    <location>
        <begin position="891"/>
        <end position="907"/>
    </location>
</feature>
<feature type="region of interest" description="Disordered" evidence="1">
    <location>
        <begin position="1243"/>
        <end position="1265"/>
    </location>
</feature>
<evidence type="ECO:0000256" key="1">
    <source>
        <dbReference type="SAM" id="MobiDB-lite"/>
    </source>
</evidence>
<accession>A0A1J9RYV2</accession>
<feature type="region of interest" description="Disordered" evidence="1">
    <location>
        <begin position="22"/>
        <end position="94"/>
    </location>
</feature>
<dbReference type="PROSITE" id="PS50172">
    <property type="entry name" value="BRCT"/>
    <property type="match status" value="1"/>
</dbReference>
<feature type="compositionally biased region" description="Basic and acidic residues" evidence="1">
    <location>
        <begin position="204"/>
        <end position="217"/>
    </location>
</feature>
<dbReference type="PANTHER" id="PTHR48125">
    <property type="entry name" value="LP07818P1"/>
    <property type="match status" value="1"/>
</dbReference>
<dbReference type="SMART" id="SM00292">
    <property type="entry name" value="BRCT"/>
    <property type="match status" value="1"/>
</dbReference>
<feature type="compositionally biased region" description="Polar residues" evidence="1">
    <location>
        <begin position="603"/>
        <end position="619"/>
    </location>
</feature>
<feature type="region of interest" description="Disordered" evidence="1">
    <location>
        <begin position="204"/>
        <end position="229"/>
    </location>
</feature>
<feature type="compositionally biased region" description="Acidic residues" evidence="1">
    <location>
        <begin position="676"/>
        <end position="685"/>
    </location>
</feature>
<feature type="domain" description="BRCT" evidence="2">
    <location>
        <begin position="1286"/>
        <end position="1431"/>
    </location>
</feature>
<dbReference type="RefSeq" id="XP_020129248.1">
    <property type="nucleotide sequence ID" value="XM_020274696.1"/>
</dbReference>
<name>A0A1J9RYV2_9PEZI</name>
<feature type="compositionally biased region" description="Acidic residues" evidence="1">
    <location>
        <begin position="460"/>
        <end position="474"/>
    </location>
</feature>
<feature type="region of interest" description="Disordered" evidence="1">
    <location>
        <begin position="341"/>
        <end position="375"/>
    </location>
</feature>
<dbReference type="Gene3D" id="3.40.50.10190">
    <property type="entry name" value="BRCT domain"/>
    <property type="match status" value="1"/>
</dbReference>
<feature type="compositionally biased region" description="Basic and acidic residues" evidence="1">
    <location>
        <begin position="734"/>
        <end position="748"/>
    </location>
</feature>